<feature type="transmembrane region" description="Helical" evidence="1">
    <location>
        <begin position="154"/>
        <end position="177"/>
    </location>
</feature>
<feature type="transmembrane region" description="Helical" evidence="1">
    <location>
        <begin position="119"/>
        <end position="142"/>
    </location>
</feature>
<evidence type="ECO:0000313" key="3">
    <source>
        <dbReference type="Proteomes" id="UP000253941"/>
    </source>
</evidence>
<dbReference type="AlphaFoldDB" id="A0A369T844"/>
<proteinExistence type="predicted"/>
<accession>A0A369T844</accession>
<feature type="transmembrane region" description="Helical" evidence="1">
    <location>
        <begin position="229"/>
        <end position="256"/>
    </location>
</feature>
<keyword evidence="3" id="KW-1185">Reference proteome</keyword>
<gene>
    <name evidence="2" type="ORF">DRB17_18470</name>
</gene>
<keyword evidence="1" id="KW-0472">Membrane</keyword>
<dbReference type="EMBL" id="QPMH01000029">
    <property type="protein sequence ID" value="RDD60347.1"/>
    <property type="molecule type" value="Genomic_DNA"/>
</dbReference>
<reference evidence="2 3" key="1">
    <citation type="submission" date="2018-07" db="EMBL/GenBank/DDBJ databases">
        <title>Venubactetium sediminum gen. nov., sp. nov., isolated from a marine solar saltern.</title>
        <authorList>
            <person name="Wang S."/>
        </authorList>
    </citation>
    <scope>NUCLEOTIDE SEQUENCE [LARGE SCALE GENOMIC DNA]</scope>
    <source>
        <strain evidence="2 3">WD2A32</strain>
    </source>
</reference>
<keyword evidence="1" id="KW-1133">Transmembrane helix</keyword>
<feature type="transmembrane region" description="Helical" evidence="1">
    <location>
        <begin position="198"/>
        <end position="223"/>
    </location>
</feature>
<protein>
    <recommendedName>
        <fullName evidence="4">Glycerophosphoryl diester phosphodiesterase membrane domain-containing protein</fullName>
    </recommendedName>
</protein>
<sequence>MSNTSPSQPPARDPMPVSETAAEVVRTFLSLLAYLPRLALVPFTATFLTQGALLLFAAPAMPGGADQPPQLGLPHLLGAVVVAAAYVMFLVDWHRLVLLGPGPETTRPRLRFARRDLRYFGYGLLVGLLSALASLPAFILVAPFSGALGGPLPALLIGVLLAVTAMIALGIVLPAAAVDKRLGIPDAFDATKRVLAKLLALAIIILLPLQIIVVFFTLISQMLAHSLGFVIPLLFIALAVEYTTAAIFATLLSVVYRRRIGM</sequence>
<comment type="caution">
    <text evidence="2">The sequence shown here is derived from an EMBL/GenBank/DDBJ whole genome shotgun (WGS) entry which is preliminary data.</text>
</comment>
<organism evidence="2 3">
    <name type="scientific">Ferruginivarius sediminum</name>
    <dbReference type="NCBI Taxonomy" id="2661937"/>
    <lineage>
        <taxon>Bacteria</taxon>
        <taxon>Pseudomonadati</taxon>
        <taxon>Pseudomonadota</taxon>
        <taxon>Alphaproteobacteria</taxon>
        <taxon>Rhodospirillales</taxon>
        <taxon>Rhodospirillaceae</taxon>
        <taxon>Ferruginivarius</taxon>
    </lineage>
</organism>
<evidence type="ECO:0000256" key="1">
    <source>
        <dbReference type="SAM" id="Phobius"/>
    </source>
</evidence>
<keyword evidence="1" id="KW-0812">Transmembrane</keyword>
<name>A0A369T844_9PROT</name>
<feature type="transmembrane region" description="Helical" evidence="1">
    <location>
        <begin position="76"/>
        <end position="98"/>
    </location>
</feature>
<evidence type="ECO:0000313" key="2">
    <source>
        <dbReference type="EMBL" id="RDD60347.1"/>
    </source>
</evidence>
<feature type="transmembrane region" description="Helical" evidence="1">
    <location>
        <begin position="38"/>
        <end position="56"/>
    </location>
</feature>
<evidence type="ECO:0008006" key="4">
    <source>
        <dbReference type="Google" id="ProtNLM"/>
    </source>
</evidence>
<dbReference type="Proteomes" id="UP000253941">
    <property type="component" value="Unassembled WGS sequence"/>
</dbReference>